<name>A0A7W5A990_9ACTN</name>
<protein>
    <submittedName>
        <fullName evidence="1">Carbonic anhydrase/acetyltransferase-like protein (Isoleucine patch superfamily)</fullName>
    </submittedName>
</protein>
<keyword evidence="1" id="KW-0808">Transferase</keyword>
<dbReference type="SUPFAM" id="SSF51161">
    <property type="entry name" value="Trimeric LpxA-like enzymes"/>
    <property type="match status" value="1"/>
</dbReference>
<dbReference type="AlphaFoldDB" id="A0A7W5A990"/>
<dbReference type="InterPro" id="IPR050484">
    <property type="entry name" value="Transf_Hexapept/Carb_Anhydrase"/>
</dbReference>
<dbReference type="GO" id="GO:0016740">
    <property type="term" value="F:transferase activity"/>
    <property type="evidence" value="ECO:0007669"/>
    <property type="project" value="UniProtKB-KW"/>
</dbReference>
<dbReference type="RefSeq" id="WP_183551100.1">
    <property type="nucleotide sequence ID" value="NZ_BMQT01000008.1"/>
</dbReference>
<evidence type="ECO:0000313" key="1">
    <source>
        <dbReference type="EMBL" id="MBB3091956.1"/>
    </source>
</evidence>
<dbReference type="PANTHER" id="PTHR13061:SF29">
    <property type="entry name" value="GAMMA CARBONIC ANHYDRASE-LIKE 1, MITOCHONDRIAL-RELATED"/>
    <property type="match status" value="1"/>
</dbReference>
<comment type="caution">
    <text evidence="1">The sequence shown here is derived from an EMBL/GenBank/DDBJ whole genome shotgun (WGS) entry which is preliminary data.</text>
</comment>
<evidence type="ECO:0000313" key="2">
    <source>
        <dbReference type="Proteomes" id="UP000577707"/>
    </source>
</evidence>
<dbReference type="InterPro" id="IPR001451">
    <property type="entry name" value="Hexapep"/>
</dbReference>
<reference evidence="1 2" key="1">
    <citation type="submission" date="2020-08" db="EMBL/GenBank/DDBJ databases">
        <title>Genomic Encyclopedia of Type Strains, Phase III (KMG-III): the genomes of soil and plant-associated and newly described type strains.</title>
        <authorList>
            <person name="Whitman W."/>
        </authorList>
    </citation>
    <scope>NUCLEOTIDE SEQUENCE [LARGE SCALE GENOMIC DNA]</scope>
    <source>
        <strain evidence="1 2">CECT 3302</strain>
    </source>
</reference>
<accession>A0A7W5A990</accession>
<gene>
    <name evidence="1" type="ORF">FHS12_004932</name>
</gene>
<proteinExistence type="predicted"/>
<dbReference type="Pfam" id="PF00132">
    <property type="entry name" value="Hexapep"/>
    <property type="match status" value="1"/>
</dbReference>
<dbReference type="EMBL" id="JACHXG010000014">
    <property type="protein sequence ID" value="MBB3091956.1"/>
    <property type="molecule type" value="Genomic_DNA"/>
</dbReference>
<dbReference type="PANTHER" id="PTHR13061">
    <property type="entry name" value="DYNACTIN SUBUNIT P25"/>
    <property type="match status" value="1"/>
</dbReference>
<dbReference type="InterPro" id="IPR011004">
    <property type="entry name" value="Trimer_LpxA-like_sf"/>
</dbReference>
<dbReference type="CDD" id="cd04645">
    <property type="entry name" value="LbH_gamma_CA_like"/>
    <property type="match status" value="1"/>
</dbReference>
<dbReference type="InterPro" id="IPR047324">
    <property type="entry name" value="LbH_gamma_CA-like"/>
</dbReference>
<dbReference type="Proteomes" id="UP000577707">
    <property type="component" value="Unassembled WGS sequence"/>
</dbReference>
<organism evidence="1 2">
    <name type="scientific">Nocardioides albus</name>
    <dbReference type="NCBI Taxonomy" id="1841"/>
    <lineage>
        <taxon>Bacteria</taxon>
        <taxon>Bacillati</taxon>
        <taxon>Actinomycetota</taxon>
        <taxon>Actinomycetes</taxon>
        <taxon>Propionibacteriales</taxon>
        <taxon>Nocardioidaceae</taxon>
        <taxon>Nocardioides</taxon>
    </lineage>
</organism>
<sequence>MNIFEFDGKSPQIHPDAWVAPTATLIGDVRLGPNASVWYGAVLRADIGPIIIGEGSNVQDNSVLHVRPGSSLEMGAHSTIAHGCVVHGDRIGTGSLIGNGAVVSDAVVIGDGCLIAAGAMVVEGTEVPDHSLVMGVPAKVRGTIEPGTNPAAILELNAAGYVALMKEHSMKLHRATVRPVQP</sequence>
<dbReference type="Gene3D" id="2.160.10.10">
    <property type="entry name" value="Hexapeptide repeat proteins"/>
    <property type="match status" value="1"/>
</dbReference>
<keyword evidence="2" id="KW-1185">Reference proteome</keyword>